<dbReference type="Gene3D" id="3.40.50.150">
    <property type="entry name" value="Vaccinia Virus protein VP39"/>
    <property type="match status" value="1"/>
</dbReference>
<comment type="caution">
    <text evidence="2">The sequence shown here is derived from an EMBL/GenBank/DDBJ whole genome shotgun (WGS) entry which is preliminary data.</text>
</comment>
<keyword evidence="2" id="KW-0808">Transferase</keyword>
<dbReference type="Pfam" id="PF05050">
    <property type="entry name" value="Methyltransf_21"/>
    <property type="match status" value="1"/>
</dbReference>
<sequence length="299" mass="33852">MSLIAWVKRQANKSRVIKRAYAWTRWKMHVLRDGWGAVIWTRAREVETPLGFKLTAGLHPAYDQMRNGTFEPEETMLIARLLERADRFVDIGANLGYYTCLALQAGRGVLAIEPQPRNLKSLYRNLLSNGWQDRAEVMPIALSDAPGLLTLYGASGPSASLLRNWAGYSPRFSQVVAVSTLDNLLAGRFDSERLLIKIDVEGAEYAVLCGARATLNRGVRPVWLLEVCLHEFHPDGFNPDFLGVFELFWSHGYEAWTAEARPRLVPRQDVKRWWEARRTDSGTFNYIFALPDALEGLTA</sequence>
<feature type="domain" description="Methyltransferase FkbM" evidence="1">
    <location>
        <begin position="90"/>
        <end position="254"/>
    </location>
</feature>
<evidence type="ECO:0000313" key="2">
    <source>
        <dbReference type="EMBL" id="MDR7135111.1"/>
    </source>
</evidence>
<dbReference type="SUPFAM" id="SSF53335">
    <property type="entry name" value="S-adenosyl-L-methionine-dependent methyltransferases"/>
    <property type="match status" value="1"/>
</dbReference>
<dbReference type="Proteomes" id="UP001251524">
    <property type="component" value="Unassembled WGS sequence"/>
</dbReference>
<dbReference type="PANTHER" id="PTHR34203">
    <property type="entry name" value="METHYLTRANSFERASE, FKBM FAMILY PROTEIN"/>
    <property type="match status" value="1"/>
</dbReference>
<gene>
    <name evidence="2" type="ORF">J2X06_002320</name>
</gene>
<keyword evidence="2" id="KW-0489">Methyltransferase</keyword>
<keyword evidence="3" id="KW-1185">Reference proteome</keyword>
<dbReference type="InterPro" id="IPR052514">
    <property type="entry name" value="SAM-dependent_MTase"/>
</dbReference>
<proteinExistence type="predicted"/>
<dbReference type="PANTHER" id="PTHR34203:SF15">
    <property type="entry name" value="SLL1173 PROTEIN"/>
    <property type="match status" value="1"/>
</dbReference>
<dbReference type="NCBIfam" id="TIGR01444">
    <property type="entry name" value="fkbM_fam"/>
    <property type="match status" value="1"/>
</dbReference>
<evidence type="ECO:0000259" key="1">
    <source>
        <dbReference type="Pfam" id="PF05050"/>
    </source>
</evidence>
<name>A0ABU1WBX6_9GAMM</name>
<dbReference type="InterPro" id="IPR006342">
    <property type="entry name" value="FkbM_mtfrase"/>
</dbReference>
<dbReference type="GO" id="GO:0032259">
    <property type="term" value="P:methylation"/>
    <property type="evidence" value="ECO:0007669"/>
    <property type="project" value="UniProtKB-KW"/>
</dbReference>
<protein>
    <submittedName>
        <fullName evidence="2">FkbM family methyltransferase</fullName>
    </submittedName>
</protein>
<dbReference type="RefSeq" id="WP_310062520.1">
    <property type="nucleotide sequence ID" value="NZ_JAVDVY010000002.1"/>
</dbReference>
<evidence type="ECO:0000313" key="3">
    <source>
        <dbReference type="Proteomes" id="UP001251524"/>
    </source>
</evidence>
<reference evidence="2 3" key="1">
    <citation type="submission" date="2023-07" db="EMBL/GenBank/DDBJ databases">
        <title>Sorghum-associated microbial communities from plants grown in Nebraska, USA.</title>
        <authorList>
            <person name="Schachtman D."/>
        </authorList>
    </citation>
    <scope>NUCLEOTIDE SEQUENCE [LARGE SCALE GENOMIC DNA]</scope>
    <source>
        <strain evidence="2 3">BE198</strain>
    </source>
</reference>
<accession>A0ABU1WBX6</accession>
<dbReference type="EMBL" id="JAVDVY010000002">
    <property type="protein sequence ID" value="MDR7135111.1"/>
    <property type="molecule type" value="Genomic_DNA"/>
</dbReference>
<organism evidence="2 3">
    <name type="scientific">Lysobacter niastensis</name>
    <dbReference type="NCBI Taxonomy" id="380629"/>
    <lineage>
        <taxon>Bacteria</taxon>
        <taxon>Pseudomonadati</taxon>
        <taxon>Pseudomonadota</taxon>
        <taxon>Gammaproteobacteria</taxon>
        <taxon>Lysobacterales</taxon>
        <taxon>Lysobacteraceae</taxon>
        <taxon>Lysobacter</taxon>
    </lineage>
</organism>
<dbReference type="InterPro" id="IPR029063">
    <property type="entry name" value="SAM-dependent_MTases_sf"/>
</dbReference>
<dbReference type="GO" id="GO:0008168">
    <property type="term" value="F:methyltransferase activity"/>
    <property type="evidence" value="ECO:0007669"/>
    <property type="project" value="UniProtKB-KW"/>
</dbReference>